<dbReference type="EMBL" id="CADCUD010000153">
    <property type="protein sequence ID" value="CAA9345801.1"/>
    <property type="molecule type" value="Genomic_DNA"/>
</dbReference>
<evidence type="ECO:0000256" key="4">
    <source>
        <dbReference type="ARBA" id="ARBA00001936"/>
    </source>
</evidence>
<dbReference type="FunFam" id="3.40.50.1100:FF:000007">
    <property type="entry name" value="L-threonine dehydratase catabolic TdcB"/>
    <property type="match status" value="1"/>
</dbReference>
<evidence type="ECO:0000256" key="9">
    <source>
        <dbReference type="ARBA" id="ARBA00022898"/>
    </source>
</evidence>
<evidence type="ECO:0000256" key="10">
    <source>
        <dbReference type="ARBA" id="ARBA00023239"/>
    </source>
</evidence>
<evidence type="ECO:0000256" key="12">
    <source>
        <dbReference type="ARBA" id="ARBA00031427"/>
    </source>
</evidence>
<comment type="catalytic activity">
    <reaction evidence="1">
        <text>L-threonine = 2-oxobutanoate + NH4(+)</text>
        <dbReference type="Rhea" id="RHEA:22108"/>
        <dbReference type="ChEBI" id="CHEBI:16763"/>
        <dbReference type="ChEBI" id="CHEBI:28938"/>
        <dbReference type="ChEBI" id="CHEBI:57926"/>
        <dbReference type="EC" id="4.3.1.19"/>
    </reaction>
</comment>
<dbReference type="SUPFAM" id="SSF53686">
    <property type="entry name" value="Tryptophan synthase beta subunit-like PLP-dependent enzymes"/>
    <property type="match status" value="1"/>
</dbReference>
<dbReference type="GO" id="GO:0000287">
    <property type="term" value="F:magnesium ion binding"/>
    <property type="evidence" value="ECO:0007669"/>
    <property type="project" value="TreeGrafter"/>
</dbReference>
<comment type="similarity">
    <text evidence="6">Belongs to the serine/threonine dehydratase family.</text>
</comment>
<evidence type="ECO:0000259" key="13">
    <source>
        <dbReference type="Pfam" id="PF00291"/>
    </source>
</evidence>
<comment type="function">
    <text evidence="11">Catalyzes the anaerobic formation of alpha-ketobutyrate and ammonia from threonine in a two-step reaction. The first step involved a dehydration of threonine and a production of enamine intermediates (aminocrotonate), which tautomerizes to its imine form (iminobutyrate). Both intermediates are unstable and short-lived. The second step is the nonenzymatic hydrolysis of the enamine/imine intermediates to form 2-ketobutyrate and free ammonia. In the low water environment of the cell, the second step is accelerated by RidA.</text>
</comment>
<dbReference type="PROSITE" id="PS00165">
    <property type="entry name" value="DEHYDRATASE_SER_THR"/>
    <property type="match status" value="1"/>
</dbReference>
<evidence type="ECO:0000256" key="8">
    <source>
        <dbReference type="ARBA" id="ARBA00022842"/>
    </source>
</evidence>
<comment type="cofactor">
    <cofactor evidence="3">
        <name>pyridoxal 5'-phosphate</name>
        <dbReference type="ChEBI" id="CHEBI:597326"/>
    </cofactor>
</comment>
<dbReference type="Pfam" id="PF00291">
    <property type="entry name" value="PALP"/>
    <property type="match status" value="1"/>
</dbReference>
<reference evidence="14" key="1">
    <citation type="submission" date="2020-02" db="EMBL/GenBank/DDBJ databases">
        <authorList>
            <person name="Meier V. D."/>
        </authorList>
    </citation>
    <scope>NUCLEOTIDE SEQUENCE</scope>
    <source>
        <strain evidence="14">AVDCRST_MAG46</strain>
    </source>
</reference>
<evidence type="ECO:0000313" key="14">
    <source>
        <dbReference type="EMBL" id="CAA9345801.1"/>
    </source>
</evidence>
<keyword evidence="10 14" id="KW-0456">Lyase</keyword>
<dbReference type="AlphaFoldDB" id="A0A6J4M4D0"/>
<evidence type="ECO:0000256" key="3">
    <source>
        <dbReference type="ARBA" id="ARBA00001933"/>
    </source>
</evidence>
<dbReference type="GO" id="GO:0070179">
    <property type="term" value="P:D-serine biosynthetic process"/>
    <property type="evidence" value="ECO:0007669"/>
    <property type="project" value="TreeGrafter"/>
</dbReference>
<comment type="cofactor">
    <cofactor evidence="4">
        <name>Mn(2+)</name>
        <dbReference type="ChEBI" id="CHEBI:29035"/>
    </cofactor>
</comment>
<dbReference type="GO" id="GO:0030170">
    <property type="term" value="F:pyridoxal phosphate binding"/>
    <property type="evidence" value="ECO:0007669"/>
    <property type="project" value="InterPro"/>
</dbReference>
<dbReference type="GO" id="GO:0018114">
    <property type="term" value="F:threonine racemase activity"/>
    <property type="evidence" value="ECO:0007669"/>
    <property type="project" value="TreeGrafter"/>
</dbReference>
<evidence type="ECO:0000256" key="1">
    <source>
        <dbReference type="ARBA" id="ARBA00001274"/>
    </source>
</evidence>
<dbReference type="GO" id="GO:0005524">
    <property type="term" value="F:ATP binding"/>
    <property type="evidence" value="ECO:0007669"/>
    <property type="project" value="TreeGrafter"/>
</dbReference>
<dbReference type="PANTHER" id="PTHR43050:SF1">
    <property type="entry name" value="SERINE RACEMASE"/>
    <property type="match status" value="1"/>
</dbReference>
<evidence type="ECO:0000256" key="7">
    <source>
        <dbReference type="ARBA" id="ARBA00012096"/>
    </source>
</evidence>
<evidence type="ECO:0000256" key="6">
    <source>
        <dbReference type="ARBA" id="ARBA00010869"/>
    </source>
</evidence>
<dbReference type="InterPro" id="IPR001926">
    <property type="entry name" value="TrpB-like_PALP"/>
</dbReference>
<dbReference type="InterPro" id="IPR000634">
    <property type="entry name" value="Ser/Thr_deHydtase_PyrdxlP-BS"/>
</dbReference>
<comment type="cofactor">
    <cofactor evidence="5">
        <name>Mg(2+)</name>
        <dbReference type="ChEBI" id="CHEBI:18420"/>
    </cofactor>
</comment>
<dbReference type="GO" id="GO:0003941">
    <property type="term" value="F:L-serine ammonia-lyase activity"/>
    <property type="evidence" value="ECO:0007669"/>
    <property type="project" value="TreeGrafter"/>
</dbReference>
<feature type="domain" description="Tryptophan synthase beta chain-like PALP" evidence="13">
    <location>
        <begin position="51"/>
        <end position="319"/>
    </location>
</feature>
<organism evidence="14">
    <name type="scientific">uncultured Nocardioidaceae bacterium</name>
    <dbReference type="NCBI Taxonomy" id="253824"/>
    <lineage>
        <taxon>Bacteria</taxon>
        <taxon>Bacillati</taxon>
        <taxon>Actinomycetota</taxon>
        <taxon>Actinomycetes</taxon>
        <taxon>Propionibacteriales</taxon>
        <taxon>Nocardioidaceae</taxon>
        <taxon>environmental samples</taxon>
    </lineage>
</organism>
<evidence type="ECO:0000256" key="11">
    <source>
        <dbReference type="ARBA" id="ARBA00025527"/>
    </source>
</evidence>
<gene>
    <name evidence="14" type="ORF">AVDCRST_MAG46-2269</name>
</gene>
<accession>A0A6J4M4D0</accession>
<dbReference type="FunFam" id="3.40.50.1100:FF:000005">
    <property type="entry name" value="Threonine dehydratase catabolic"/>
    <property type="match status" value="1"/>
</dbReference>
<sequence>MQFLSLWQPEDMSAAASSALVQLADVRAAADRIAADVLLTPVVSAGPDLADLQLKAECLQPTGAFKLRGASNAVALLDDARRAAGVVTHSSGNHGQALARAASRHGVRCTVVMPQTSVQAKIDATRAWGAVVELVPEGERGRACADIAARTGATVVPPYEDVAVIAGQGTVGLEICQQVPDVQTVLVPVGGGGLISGVAVAVKATLPHARVIGIEPEVAGDAAASFARGELVTWEVGQTSTTVADGLRAPGLGAINFEHVRALVDAVLTVSESQILDAVRLIAHRSRLVAEPSGAVATAGYLAHADSGSFGRTVAIVSGGNVDAAAYARMLG</sequence>
<dbReference type="GO" id="GO:0004794">
    <property type="term" value="F:threonine deaminase activity"/>
    <property type="evidence" value="ECO:0007669"/>
    <property type="project" value="UniProtKB-EC"/>
</dbReference>
<dbReference type="CDD" id="cd01562">
    <property type="entry name" value="Thr-dehyd"/>
    <property type="match status" value="1"/>
</dbReference>
<proteinExistence type="inferred from homology"/>
<dbReference type="EC" id="4.3.1.19" evidence="7"/>
<dbReference type="PANTHER" id="PTHR43050">
    <property type="entry name" value="SERINE / THREONINE RACEMASE FAMILY MEMBER"/>
    <property type="match status" value="1"/>
</dbReference>
<name>A0A6J4M4D0_9ACTN</name>
<evidence type="ECO:0000256" key="5">
    <source>
        <dbReference type="ARBA" id="ARBA00001946"/>
    </source>
</evidence>
<comment type="cofactor">
    <cofactor evidence="2">
        <name>Ca(2+)</name>
        <dbReference type="ChEBI" id="CHEBI:29108"/>
    </cofactor>
</comment>
<dbReference type="Gene3D" id="3.40.50.1100">
    <property type="match status" value="2"/>
</dbReference>
<dbReference type="InterPro" id="IPR036052">
    <property type="entry name" value="TrpB-like_PALP_sf"/>
</dbReference>
<dbReference type="GO" id="GO:0030378">
    <property type="term" value="F:serine racemase activity"/>
    <property type="evidence" value="ECO:0007669"/>
    <property type="project" value="TreeGrafter"/>
</dbReference>
<keyword evidence="9" id="KW-0663">Pyridoxal phosphate</keyword>
<protein>
    <recommendedName>
        <fullName evidence="7">threonine ammonia-lyase</fullName>
        <ecNumber evidence="7">4.3.1.19</ecNumber>
    </recommendedName>
    <alternativeName>
        <fullName evidence="12">Threonine deaminase</fullName>
    </alternativeName>
</protein>
<evidence type="ECO:0000256" key="2">
    <source>
        <dbReference type="ARBA" id="ARBA00001913"/>
    </source>
</evidence>
<keyword evidence="8" id="KW-0460">Magnesium</keyword>